<gene>
    <name evidence="5" type="ORF">AWC38_SpisGene12419</name>
</gene>
<sequence length="1361" mass="152582">MLLSIPSYLLKMRDGVHQVDWLSRRSTSMAHLKNEGWCASSRLAIKTFNKYGPSSACGAVPTPSKLSNVKEVSPANADYLRGDDSLPSLPKQPSNFSHSLEASRPNQPSEPSDIVSAFSFLKDYFDKKLDALKCDIQEESRSNTVFVAKKLKEESQITFKFEGNRKQFQFNFDLAEKVKTASVAPVKRKLVLVKTHLEELDVDIKKRNKLSRLADKSFAGWNLVNEYLSDDLASGSEDEKRIRRAEQRALRKRVQQQQKAKPPKQGFSHLQSSTITTPFAGQHPSYSRPIPRAFGAFSKPRPSDSCFACGQQGHLRSQCQVHLQARSSSSGPSFSSSSGFSSIVEVLRDALQPNFQQAEDKRLRALLQDLPTVLLKSKADSTARKYKRGFDTWRKWASQFKESVIFPASSVYVSLFFLTLIQECASCSTIDEVHYGLKWVHDSSGLPDPCNSSLVFLLKECAKRPLSVPVKKKEPVTPEAIQLLFAKYGSSTASLSDLRVLTLCVLSDAGFFLFNELVQLRSVEASDIDQNMSKNHFHLAAVFSCGIVLSFVQVALSNHYQSIGCYQDRGDRAIPTLEGQDPTLDGNYWTRQNPVAKCYAAAKRRGFQVFAVQNGGWCASGPTAAKTFNKYGPSSACRSDGEGGPWGNQVYYITDYENVGCYRDTSNRTIQSLEGRDSVLDGHYLDRRNPILKCALAAKRAGYNMFAVQNGGWCASSRLAVETFNKYGPSSACWSDGEGGPWANQVYYIKDHENVGCYRDTSNRTIQSLEGRDSVLDGHYLNRRNPILKCALAAKRAGYNMFAVQNGGWCASSSTVAKTFNKYGGSSACRSDGGGGPWANQVYYIKDHESVGCYRDTSDRAIQPLEGRDSVLDVEYWYRRNPTSKCAVAAMSAGYSMFAVQNGGWCASSSLAAKTFSKYGRSSDCRPDGEGGPRANQVYYIKETSSDSSDDDAAHTDEPLANREWIEKYQEEVKANEELERSLKDWLRGNVELKEWCNCGNCNVALLQNISECYCCCELEGCEESIKSDLVIQDLAPDVKLTCITEHPGFHPVCLQKWSLRLAAGKFKTKGKERYRQTGSEERLAIFTAELRERAESGEVLIDQEEQLERWEEQFRELLNRPPPSEMPDIEPPDTPLQANENKPSKVEIKIGIKRLKNGKAAGSDGIPPEAIKADLITSTEMLYELFGKIWETNEGMQSKLTRMAKISAKAGRRISKSKTKDMRINTGTTDRLELEGEDIGEVEDFVYLGRKDGVSDRNIQVRIGKARTAFTTLRPVWNSKKIYSKTKLRIFNTNVKSVLLYGSKTWRVTKATSNKLQSIVNKCLRSIMEIHWPEVTRKEDLWERTDQERIYNQIRGRKWG</sequence>
<dbReference type="InterPro" id="IPR010998">
    <property type="entry name" value="Integrase_recombinase_N"/>
</dbReference>
<feature type="region of interest" description="Disordered" evidence="3">
    <location>
        <begin position="250"/>
        <end position="272"/>
    </location>
</feature>
<dbReference type="Pfam" id="PF20049">
    <property type="entry name" value="DUF6451"/>
    <property type="match status" value="1"/>
</dbReference>
<keyword evidence="2" id="KW-0863">Zinc-finger</keyword>
<accession>A0A2B4S1X3</accession>
<feature type="region of interest" description="Disordered" evidence="3">
    <location>
        <begin position="90"/>
        <end position="111"/>
    </location>
</feature>
<reference evidence="6" key="1">
    <citation type="journal article" date="2017" name="bioRxiv">
        <title>Comparative analysis of the genomes of Stylophora pistillata and Acropora digitifera provides evidence for extensive differences between species of corals.</title>
        <authorList>
            <person name="Voolstra C.R."/>
            <person name="Li Y."/>
            <person name="Liew Y.J."/>
            <person name="Baumgarten S."/>
            <person name="Zoccola D."/>
            <person name="Flot J.-F."/>
            <person name="Tambutte S."/>
            <person name="Allemand D."/>
            <person name="Aranda M."/>
        </authorList>
    </citation>
    <scope>NUCLEOTIDE SEQUENCE [LARGE SCALE GENOMIC DNA]</scope>
</reference>
<dbReference type="Proteomes" id="UP000225706">
    <property type="component" value="Unassembled WGS sequence"/>
</dbReference>
<keyword evidence="2" id="KW-0862">Zinc</keyword>
<keyword evidence="1" id="KW-0238">DNA-binding</keyword>
<feature type="region of interest" description="Disordered" evidence="3">
    <location>
        <begin position="1120"/>
        <end position="1141"/>
    </location>
</feature>
<proteinExistence type="predicted"/>
<dbReference type="InterPro" id="IPR045609">
    <property type="entry name" value="DUF6451"/>
</dbReference>
<comment type="caution">
    <text evidence="5">The sequence shown here is derived from an EMBL/GenBank/DDBJ whole genome shotgun (WGS) entry which is preliminary data.</text>
</comment>
<evidence type="ECO:0000313" key="5">
    <source>
        <dbReference type="EMBL" id="PFX23049.1"/>
    </source>
</evidence>
<protein>
    <recommendedName>
        <fullName evidence="4">CCHC-type domain-containing protein</fullName>
    </recommendedName>
</protein>
<feature type="compositionally biased region" description="Polar residues" evidence="3">
    <location>
        <begin position="91"/>
        <end position="110"/>
    </location>
</feature>
<feature type="domain" description="CCHC-type" evidence="4">
    <location>
        <begin position="306"/>
        <end position="319"/>
    </location>
</feature>
<keyword evidence="6" id="KW-1185">Reference proteome</keyword>
<name>A0A2B4S1X3_STYPI</name>
<evidence type="ECO:0000256" key="3">
    <source>
        <dbReference type="SAM" id="MobiDB-lite"/>
    </source>
</evidence>
<dbReference type="PANTHER" id="PTHR47635">
    <property type="entry name" value="CUB DOMAIN-CONTAINING PROTEIN"/>
    <property type="match status" value="1"/>
</dbReference>
<dbReference type="OrthoDB" id="5984286at2759"/>
<dbReference type="EMBL" id="LSMT01000220">
    <property type="protein sequence ID" value="PFX23049.1"/>
    <property type="molecule type" value="Genomic_DNA"/>
</dbReference>
<dbReference type="Gene3D" id="1.10.150.130">
    <property type="match status" value="1"/>
</dbReference>
<evidence type="ECO:0000256" key="2">
    <source>
        <dbReference type="PROSITE-ProRule" id="PRU00047"/>
    </source>
</evidence>
<dbReference type="GO" id="GO:0008270">
    <property type="term" value="F:zinc ion binding"/>
    <property type="evidence" value="ECO:0007669"/>
    <property type="project" value="UniProtKB-KW"/>
</dbReference>
<dbReference type="GO" id="GO:0003677">
    <property type="term" value="F:DNA binding"/>
    <property type="evidence" value="ECO:0007669"/>
    <property type="project" value="UniProtKB-KW"/>
</dbReference>
<evidence type="ECO:0000259" key="4">
    <source>
        <dbReference type="PROSITE" id="PS50158"/>
    </source>
</evidence>
<evidence type="ECO:0000313" key="6">
    <source>
        <dbReference type="Proteomes" id="UP000225706"/>
    </source>
</evidence>
<feature type="compositionally biased region" description="Low complexity" evidence="3">
    <location>
        <begin position="255"/>
        <end position="265"/>
    </location>
</feature>
<dbReference type="InterPro" id="IPR001878">
    <property type="entry name" value="Znf_CCHC"/>
</dbReference>
<dbReference type="PANTHER" id="PTHR47635:SF2">
    <property type="entry name" value="LAMG-LIKE JELLYROLL FOLD DOMAIN-CONTAINING PROTEIN"/>
    <property type="match status" value="1"/>
</dbReference>
<dbReference type="PROSITE" id="PS50158">
    <property type="entry name" value="ZF_CCHC"/>
    <property type="match status" value="1"/>
</dbReference>
<keyword evidence="2" id="KW-0479">Metal-binding</keyword>
<evidence type="ECO:0000256" key="1">
    <source>
        <dbReference type="ARBA" id="ARBA00023125"/>
    </source>
</evidence>
<dbReference type="SUPFAM" id="SSF47823">
    <property type="entry name" value="lambda integrase-like, N-terminal domain"/>
    <property type="match status" value="1"/>
</dbReference>
<organism evidence="5 6">
    <name type="scientific">Stylophora pistillata</name>
    <name type="common">Smooth cauliflower coral</name>
    <dbReference type="NCBI Taxonomy" id="50429"/>
    <lineage>
        <taxon>Eukaryota</taxon>
        <taxon>Metazoa</taxon>
        <taxon>Cnidaria</taxon>
        <taxon>Anthozoa</taxon>
        <taxon>Hexacorallia</taxon>
        <taxon>Scleractinia</taxon>
        <taxon>Astrocoeniina</taxon>
        <taxon>Pocilloporidae</taxon>
        <taxon>Stylophora</taxon>
    </lineage>
</organism>